<protein>
    <submittedName>
        <fullName evidence="2">Uncharacterized protein</fullName>
    </submittedName>
</protein>
<feature type="transmembrane region" description="Helical" evidence="1">
    <location>
        <begin position="363"/>
        <end position="385"/>
    </location>
</feature>
<evidence type="ECO:0000256" key="1">
    <source>
        <dbReference type="SAM" id="Phobius"/>
    </source>
</evidence>
<feature type="transmembrane region" description="Helical" evidence="1">
    <location>
        <begin position="287"/>
        <end position="308"/>
    </location>
</feature>
<gene>
    <name evidence="2" type="ORF">SNAT2548_LOCUS19049</name>
</gene>
<keyword evidence="1" id="KW-0472">Membrane</keyword>
<dbReference type="OrthoDB" id="425456at2759"/>
<proteinExistence type="predicted"/>
<dbReference type="EMBL" id="CAJNDS010002164">
    <property type="protein sequence ID" value="CAE7357214.1"/>
    <property type="molecule type" value="Genomic_DNA"/>
</dbReference>
<comment type="caution">
    <text evidence="2">The sequence shown here is derived from an EMBL/GenBank/DDBJ whole genome shotgun (WGS) entry which is preliminary data.</text>
</comment>
<accession>A0A812PKZ1</accession>
<feature type="transmembrane region" description="Helical" evidence="1">
    <location>
        <begin position="320"/>
        <end position="342"/>
    </location>
</feature>
<dbReference type="Proteomes" id="UP000604046">
    <property type="component" value="Unassembled WGS sequence"/>
</dbReference>
<sequence length="669" mass="72832">MASQWWCKADEGSWNRSDVLQYVEESITTKLHDVEERLAKLELCVQRLAAEPQDAQGNVVTQSMPDAEVVEVHRTGTDVAAEDAGEPALTLEEVALSDCWSYKLEGAAWDASALAGLGVFSLQESTLIVACGVFSILLQTVFAIILYANMIENIFTEQLVQELTEWRVLFGHSSQFVDPITGEPLMVGLCGGSQSLMDGRAQAEIYQSVVSYGIQVRDDAHPPVGPLPAGAWLALLALLVWTATVTNELLSIISLTWAMLSLASDTDKTELEGASLSLKRISRARSAMLIVTSATRLLIAGTLGVTGIRYLAATASISELILNTVALEVVLHVDDVFFALLIPSKVMSTVDRIEEITVKLARPWMSCLRLVAFMFIVVLASHLLFLQPMVDRMQETADALCSSNTSFSYFTDAAGFVFMREYSASASVQTETYAYRAVFEATGLQGSRDLQPTAVRIVADGLKQIVVEMEGRNLESRNDFMPVCLDSDHPVLENSGLQNFGEASVQIMREIFQTDQLDSCASARAYCDDWSNLPYSLWRLRTLCPTTCGCKDALTGSLVAVSSKYGCPLACRSEYQQSLLGRNCSDAEPGSAMLRNYVRSLAEVRNATLEETCQAFLVPLDFDGVTFNMCTDHEAAYSSGYASARTVCPVTCGCQSLPTLPGCPPSCAS</sequence>
<dbReference type="AlphaFoldDB" id="A0A812PKZ1"/>
<name>A0A812PKZ1_9DINO</name>
<feature type="transmembrane region" description="Helical" evidence="1">
    <location>
        <begin position="127"/>
        <end position="148"/>
    </location>
</feature>
<keyword evidence="1" id="KW-0812">Transmembrane</keyword>
<reference evidence="2" key="1">
    <citation type="submission" date="2021-02" db="EMBL/GenBank/DDBJ databases">
        <authorList>
            <person name="Dougan E. K."/>
            <person name="Rhodes N."/>
            <person name="Thang M."/>
            <person name="Chan C."/>
        </authorList>
    </citation>
    <scope>NUCLEOTIDE SEQUENCE</scope>
</reference>
<evidence type="ECO:0000313" key="3">
    <source>
        <dbReference type="Proteomes" id="UP000604046"/>
    </source>
</evidence>
<keyword evidence="3" id="KW-1185">Reference proteome</keyword>
<keyword evidence="1" id="KW-1133">Transmembrane helix</keyword>
<organism evidence="2 3">
    <name type="scientific">Symbiodinium natans</name>
    <dbReference type="NCBI Taxonomy" id="878477"/>
    <lineage>
        <taxon>Eukaryota</taxon>
        <taxon>Sar</taxon>
        <taxon>Alveolata</taxon>
        <taxon>Dinophyceae</taxon>
        <taxon>Suessiales</taxon>
        <taxon>Symbiodiniaceae</taxon>
        <taxon>Symbiodinium</taxon>
    </lineage>
</organism>
<evidence type="ECO:0000313" key="2">
    <source>
        <dbReference type="EMBL" id="CAE7357214.1"/>
    </source>
</evidence>